<reference evidence="2 3" key="1">
    <citation type="journal article" date="2025" name="Microbiol. Resour. Announc.">
        <title>Draft genome sequences for Neonectria magnoliae and Neonectria punicea, canker pathogens of Liriodendron tulipifera and Acer saccharum in West Virginia.</title>
        <authorList>
            <person name="Petronek H.M."/>
            <person name="Kasson M.T."/>
            <person name="Metheny A.M."/>
            <person name="Stauder C.M."/>
            <person name="Lovett B."/>
            <person name="Lynch S.C."/>
            <person name="Garnas J.R."/>
            <person name="Kasson L.R."/>
            <person name="Stajich J.E."/>
        </authorList>
    </citation>
    <scope>NUCLEOTIDE SEQUENCE [LARGE SCALE GENOMIC DNA]</scope>
    <source>
        <strain evidence="2 3">NRRL 64653</strain>
    </source>
</reference>
<evidence type="ECO:0000256" key="1">
    <source>
        <dbReference type="SAM" id="MobiDB-lite"/>
    </source>
</evidence>
<proteinExistence type="predicted"/>
<organism evidence="2 3">
    <name type="scientific">Neonectria punicea</name>
    <dbReference type="NCBI Taxonomy" id="979145"/>
    <lineage>
        <taxon>Eukaryota</taxon>
        <taxon>Fungi</taxon>
        <taxon>Dikarya</taxon>
        <taxon>Ascomycota</taxon>
        <taxon>Pezizomycotina</taxon>
        <taxon>Sordariomycetes</taxon>
        <taxon>Hypocreomycetidae</taxon>
        <taxon>Hypocreales</taxon>
        <taxon>Nectriaceae</taxon>
        <taxon>Neonectria</taxon>
    </lineage>
</organism>
<dbReference type="EMBL" id="JAZAVJ010000038">
    <property type="protein sequence ID" value="KAK7419419.1"/>
    <property type="molecule type" value="Genomic_DNA"/>
</dbReference>
<feature type="compositionally biased region" description="Polar residues" evidence="1">
    <location>
        <begin position="1"/>
        <end position="10"/>
    </location>
</feature>
<accession>A0ABR1HF01</accession>
<feature type="region of interest" description="Disordered" evidence="1">
    <location>
        <begin position="1"/>
        <end position="20"/>
    </location>
</feature>
<comment type="caution">
    <text evidence="2">The sequence shown here is derived from an EMBL/GenBank/DDBJ whole genome shotgun (WGS) entry which is preliminary data.</text>
</comment>
<sequence>MTQIHPSTEPQAERRAQSEPVMTFLDMRGNAELADGLRPSIESDADAVPPQSPISLYPDSAINCDGGQERTVHQLLIEYRWPTLATGFLSQIPQNDGDWENRNFSSDLVNDVSNMFHLNYLPPWFCPKTDWPRFFTAAVIQLAGLKSNPSVASLFSIVLVATCHIAIIEGCSMDVVNTTLRTCLILRGIPQANITPHDLVDLRLGVLNGIDLLDECVSALGPRANEFPLYSLVFQLLGGQGSSWDYDEISGILRFNGQACPLCEVPEPACCDNLEDLMAEYPERRRGYAPPMAPRVRPQRLGVAWMDPDGDCSEMNGGRK</sequence>
<evidence type="ECO:0000313" key="2">
    <source>
        <dbReference type="EMBL" id="KAK7419419.1"/>
    </source>
</evidence>
<evidence type="ECO:0000313" key="3">
    <source>
        <dbReference type="Proteomes" id="UP001498476"/>
    </source>
</evidence>
<protein>
    <recommendedName>
        <fullName evidence="4">Transcription factor domain-containing protein</fullName>
    </recommendedName>
</protein>
<dbReference type="Proteomes" id="UP001498476">
    <property type="component" value="Unassembled WGS sequence"/>
</dbReference>
<keyword evidence="3" id="KW-1185">Reference proteome</keyword>
<gene>
    <name evidence="2" type="ORF">QQX98_003371</name>
</gene>
<evidence type="ECO:0008006" key="4">
    <source>
        <dbReference type="Google" id="ProtNLM"/>
    </source>
</evidence>
<name>A0ABR1HF01_9HYPO</name>